<dbReference type="InterPro" id="IPR020568">
    <property type="entry name" value="Ribosomal_Su5_D2-typ_SF"/>
</dbReference>
<feature type="domain" description="Mvd1 C-terminal" evidence="8">
    <location>
        <begin position="174"/>
        <end position="304"/>
    </location>
</feature>
<organism evidence="10 11">
    <name type="scientific">Listeria kieliensis</name>
    <dbReference type="NCBI Taxonomy" id="1621700"/>
    <lineage>
        <taxon>Bacteria</taxon>
        <taxon>Bacillati</taxon>
        <taxon>Bacillota</taxon>
        <taxon>Bacilli</taxon>
        <taxon>Bacillales</taxon>
        <taxon>Listeriaceae</taxon>
        <taxon>Listeria</taxon>
    </lineage>
</organism>
<evidence type="ECO:0000256" key="5">
    <source>
        <dbReference type="ARBA" id="ARBA00022840"/>
    </source>
</evidence>
<evidence type="ECO:0000259" key="9">
    <source>
        <dbReference type="Pfam" id="PF22700"/>
    </source>
</evidence>
<evidence type="ECO:0000256" key="2">
    <source>
        <dbReference type="ARBA" id="ARBA00012296"/>
    </source>
</evidence>
<evidence type="ECO:0000259" key="8">
    <source>
        <dbReference type="Pfam" id="PF18376"/>
    </source>
</evidence>
<dbReference type="RefSeq" id="WP_115753570.1">
    <property type="nucleotide sequence ID" value="NZ_LARY01000002.1"/>
</dbReference>
<evidence type="ECO:0000313" key="10">
    <source>
        <dbReference type="EMBL" id="RDX01310.1"/>
    </source>
</evidence>
<evidence type="ECO:0000256" key="4">
    <source>
        <dbReference type="ARBA" id="ARBA00022741"/>
    </source>
</evidence>
<dbReference type="PANTHER" id="PTHR10977">
    <property type="entry name" value="DIPHOSPHOMEVALONATE DECARBOXYLASE"/>
    <property type="match status" value="1"/>
</dbReference>
<dbReference type="GO" id="GO:0004163">
    <property type="term" value="F:diphosphomevalonate decarboxylase activity"/>
    <property type="evidence" value="ECO:0007669"/>
    <property type="project" value="UniProtKB-EC"/>
</dbReference>
<comment type="similarity">
    <text evidence="1">Belongs to the diphosphomevalonate decarboxylase family.</text>
</comment>
<evidence type="ECO:0000256" key="6">
    <source>
        <dbReference type="ARBA" id="ARBA00023098"/>
    </source>
</evidence>
<keyword evidence="4" id="KW-0547">Nucleotide-binding</keyword>
<dbReference type="EMBL" id="LARY01000002">
    <property type="protein sequence ID" value="RDX01310.1"/>
    <property type="molecule type" value="Genomic_DNA"/>
</dbReference>
<dbReference type="Pfam" id="PF22700">
    <property type="entry name" value="MVD-like_N"/>
    <property type="match status" value="1"/>
</dbReference>
<keyword evidence="5" id="KW-0067">ATP-binding</keyword>
<dbReference type="GO" id="GO:0005829">
    <property type="term" value="C:cytosol"/>
    <property type="evidence" value="ECO:0007669"/>
    <property type="project" value="InterPro"/>
</dbReference>
<dbReference type="InterPro" id="IPR041431">
    <property type="entry name" value="Mvd1_C"/>
</dbReference>
<dbReference type="EC" id="4.1.1.33" evidence="2"/>
<dbReference type="GO" id="GO:0019287">
    <property type="term" value="P:isopentenyl diphosphate biosynthetic process, mevalonate pathway"/>
    <property type="evidence" value="ECO:0007669"/>
    <property type="project" value="InterPro"/>
</dbReference>
<accession>A0A3D8TR82</accession>
<reference evidence="11" key="1">
    <citation type="submission" date="2015-04" db="EMBL/GenBank/DDBJ databases">
        <authorList>
            <person name="Schardt J."/>
            <person name="Mueller-Herbst S."/>
            <person name="Scherer S."/>
            <person name="Huptas C."/>
        </authorList>
    </citation>
    <scope>NUCLEOTIDE SEQUENCE [LARGE SCALE GENOMIC DNA]</scope>
    <source>
        <strain evidence="11">Kiel-L1</strain>
    </source>
</reference>
<dbReference type="InterPro" id="IPR005935">
    <property type="entry name" value="Mev_decarb"/>
</dbReference>
<dbReference type="FunFam" id="3.30.230.10:FF:000072">
    <property type="entry name" value="Diphosphomevalonate decarboxylase"/>
    <property type="match status" value="1"/>
</dbReference>
<keyword evidence="11" id="KW-1185">Reference proteome</keyword>
<proteinExistence type="inferred from homology"/>
<comment type="caution">
    <text evidence="10">The sequence shown here is derived from an EMBL/GenBank/DDBJ whole genome shotgun (WGS) entry which is preliminary data.</text>
</comment>
<name>A0A3D8TR82_9LIST</name>
<dbReference type="PANTHER" id="PTHR10977:SF3">
    <property type="entry name" value="DIPHOSPHOMEVALONATE DECARBOXYLASE"/>
    <property type="match status" value="1"/>
</dbReference>
<keyword evidence="3" id="KW-0444">Lipid biosynthesis</keyword>
<gene>
    <name evidence="10" type="ORF">UR08_10350</name>
</gene>
<evidence type="ECO:0000256" key="3">
    <source>
        <dbReference type="ARBA" id="ARBA00022516"/>
    </source>
</evidence>
<dbReference type="InterPro" id="IPR053859">
    <property type="entry name" value="MVD-like_N"/>
</dbReference>
<dbReference type="InterPro" id="IPR036554">
    <property type="entry name" value="GHMP_kinase_C_sf"/>
</dbReference>
<dbReference type="AlphaFoldDB" id="A0A3D8TR82"/>
<dbReference type="SUPFAM" id="SSF55060">
    <property type="entry name" value="GHMP Kinase, C-terminal domain"/>
    <property type="match status" value="1"/>
</dbReference>
<evidence type="ECO:0000256" key="7">
    <source>
        <dbReference type="ARBA" id="ARBA00023239"/>
    </source>
</evidence>
<dbReference type="Gene3D" id="3.30.70.890">
    <property type="entry name" value="GHMP kinase, C-terminal domain"/>
    <property type="match status" value="1"/>
</dbReference>
<keyword evidence="6" id="KW-0443">Lipid metabolism</keyword>
<dbReference type="InterPro" id="IPR029765">
    <property type="entry name" value="Mev_diP_decarb"/>
</dbReference>
<dbReference type="Proteomes" id="UP000257055">
    <property type="component" value="Unassembled WGS sequence"/>
</dbReference>
<dbReference type="Pfam" id="PF18376">
    <property type="entry name" value="MDD_C"/>
    <property type="match status" value="1"/>
</dbReference>
<dbReference type="PIRSF" id="PIRSF015950">
    <property type="entry name" value="Mev_P_decrbx"/>
    <property type="match status" value="1"/>
</dbReference>
<feature type="domain" description="Diphosphomevalonate decarboxylase-like N-terminal" evidence="9">
    <location>
        <begin position="7"/>
        <end position="161"/>
    </location>
</feature>
<dbReference type="InterPro" id="IPR014721">
    <property type="entry name" value="Ribsml_uS5_D2-typ_fold_subgr"/>
</dbReference>
<keyword evidence="7" id="KW-0456">Lyase</keyword>
<dbReference type="SUPFAM" id="SSF54211">
    <property type="entry name" value="Ribosomal protein S5 domain 2-like"/>
    <property type="match status" value="1"/>
</dbReference>
<evidence type="ECO:0000313" key="11">
    <source>
        <dbReference type="Proteomes" id="UP000257055"/>
    </source>
</evidence>
<dbReference type="GO" id="GO:0005524">
    <property type="term" value="F:ATP binding"/>
    <property type="evidence" value="ECO:0007669"/>
    <property type="project" value="UniProtKB-KW"/>
</dbReference>
<dbReference type="NCBIfam" id="TIGR01240">
    <property type="entry name" value="mevDPdecarb"/>
    <property type="match status" value="1"/>
</dbReference>
<sequence length="325" mass="35639">MKVTAVAHTNIALIKYWGKRDEKLILPSNSSLSITLDKFFTETTFEWSNSQEKDLLVLNGEEREDKKIQRYLDVLRHEFDITLRAVIHSENHVPTAAGLASSASAFAALATAASASLGRKDSKIALSRLARLGSGSASRSIFGGLAIWQKGEKADGSDSYAVPFESELTDQLAVVVAIVSDRPKKISSRSGMKQTVLTSPFFAEWTRTAELDLEAIKKAFANSDFTQVGEILEHNAMKMHATTLSANPPFTYFSQESLLVMEAVRELRADGIEAYFTMDAGPNVKIVCLRQDEEKVASRIDQLVGRVLICHAGEGAKVIQNENGN</sequence>
<protein>
    <recommendedName>
        <fullName evidence="2">diphosphomevalonate decarboxylase</fullName>
        <ecNumber evidence="2">4.1.1.33</ecNumber>
    </recommendedName>
</protein>
<dbReference type="Gene3D" id="3.30.230.10">
    <property type="match status" value="1"/>
</dbReference>
<evidence type="ECO:0000256" key="1">
    <source>
        <dbReference type="ARBA" id="ARBA00008831"/>
    </source>
</evidence>